<accession>A0A915KYW2</accession>
<name>A0A915KYW2_ROMCU</name>
<keyword evidence="1" id="KW-1185">Reference proteome</keyword>
<dbReference type="AlphaFoldDB" id="A0A915KYW2"/>
<reference evidence="2" key="1">
    <citation type="submission" date="2022-11" db="UniProtKB">
        <authorList>
            <consortium name="WormBaseParasite"/>
        </authorList>
    </citation>
    <scope>IDENTIFICATION</scope>
</reference>
<dbReference type="Proteomes" id="UP000887565">
    <property type="component" value="Unplaced"/>
</dbReference>
<evidence type="ECO:0000313" key="1">
    <source>
        <dbReference type="Proteomes" id="UP000887565"/>
    </source>
</evidence>
<evidence type="ECO:0000313" key="2">
    <source>
        <dbReference type="WBParaSite" id="nRc.2.0.1.t44006-RA"/>
    </source>
</evidence>
<dbReference type="WBParaSite" id="nRc.2.0.1.t44006-RA">
    <property type="protein sequence ID" value="nRc.2.0.1.t44006-RA"/>
    <property type="gene ID" value="nRc.2.0.1.g44006"/>
</dbReference>
<protein>
    <submittedName>
        <fullName evidence="2">Uncharacterized protein</fullName>
    </submittedName>
</protein>
<organism evidence="1 2">
    <name type="scientific">Romanomermis culicivorax</name>
    <name type="common">Nematode worm</name>
    <dbReference type="NCBI Taxonomy" id="13658"/>
    <lineage>
        <taxon>Eukaryota</taxon>
        <taxon>Metazoa</taxon>
        <taxon>Ecdysozoa</taxon>
        <taxon>Nematoda</taxon>
        <taxon>Enoplea</taxon>
        <taxon>Dorylaimia</taxon>
        <taxon>Mermithida</taxon>
        <taxon>Mermithoidea</taxon>
        <taxon>Mermithidae</taxon>
        <taxon>Romanomermis</taxon>
    </lineage>
</organism>
<proteinExistence type="predicted"/>
<sequence length="104" mass="11996">MFNGMAAGIFTLINDKEDFWINSISGALLSGAWMANTFQAHILAINSMITWYGLIYAKIKTQVLIAIQNQMMNSFILSRFYQMEADFIAYSKCYHQVYEDDKDE</sequence>